<comment type="caution">
    <text evidence="1">The sequence shown here is derived from an EMBL/GenBank/DDBJ whole genome shotgun (WGS) entry which is preliminary data.</text>
</comment>
<evidence type="ECO:0000313" key="2">
    <source>
        <dbReference type="Proteomes" id="UP000289455"/>
    </source>
</evidence>
<name>A0A4Q1BXD7_9BACT</name>
<dbReference type="RefSeq" id="WP_129027743.1">
    <property type="nucleotide sequence ID" value="NZ_SDHY01000007.1"/>
</dbReference>
<organism evidence="1 2">
    <name type="scientific">Aquirufa rosea</name>
    <dbReference type="NCBI Taxonomy" id="2509241"/>
    <lineage>
        <taxon>Bacteria</taxon>
        <taxon>Pseudomonadati</taxon>
        <taxon>Bacteroidota</taxon>
        <taxon>Cytophagia</taxon>
        <taxon>Cytophagales</taxon>
        <taxon>Flectobacillaceae</taxon>
        <taxon>Aquirufa</taxon>
    </lineage>
</organism>
<protein>
    <submittedName>
        <fullName evidence="1">Uncharacterized protein</fullName>
    </submittedName>
</protein>
<evidence type="ECO:0000313" key="1">
    <source>
        <dbReference type="EMBL" id="RXK47060.1"/>
    </source>
</evidence>
<keyword evidence="2" id="KW-1185">Reference proteome</keyword>
<gene>
    <name evidence="1" type="ORF">ESB04_10690</name>
</gene>
<dbReference type="OrthoDB" id="971169at2"/>
<proteinExistence type="predicted"/>
<dbReference type="AlphaFoldDB" id="A0A4Q1BXD7"/>
<sequence length="84" mass="9318">MRFQTILKNGVVQLQRKGMNAAVDGVLTLARAMCASVKTIGASGVNPGSAQHNSPLLDDKKHFFVSFFLPKKKYLKKSYEVMLF</sequence>
<accession>A0A4Q1BXD7</accession>
<dbReference type="EMBL" id="SDHY01000007">
    <property type="protein sequence ID" value="RXK47060.1"/>
    <property type="molecule type" value="Genomic_DNA"/>
</dbReference>
<reference evidence="1 2" key="1">
    <citation type="submission" date="2019-01" db="EMBL/GenBank/DDBJ databases">
        <title>Cytophagaceae bacterium strain CAR-16.</title>
        <authorList>
            <person name="Chen W.-M."/>
        </authorList>
    </citation>
    <scope>NUCLEOTIDE SEQUENCE [LARGE SCALE GENOMIC DNA]</scope>
    <source>
        <strain evidence="1 2">CAR-16</strain>
    </source>
</reference>
<dbReference type="Proteomes" id="UP000289455">
    <property type="component" value="Unassembled WGS sequence"/>
</dbReference>